<dbReference type="STRING" id="1296120.A0A1B9GZL7"/>
<feature type="region of interest" description="Disordered" evidence="4">
    <location>
        <begin position="209"/>
        <end position="410"/>
    </location>
</feature>
<dbReference type="Pfam" id="PF00412">
    <property type="entry name" value="LIM"/>
    <property type="match status" value="1"/>
</dbReference>
<feature type="compositionally biased region" description="Basic and acidic residues" evidence="4">
    <location>
        <begin position="522"/>
        <end position="531"/>
    </location>
</feature>
<feature type="compositionally biased region" description="Low complexity" evidence="4">
    <location>
        <begin position="271"/>
        <end position="299"/>
    </location>
</feature>
<accession>A0A1B9GZL7</accession>
<dbReference type="AlphaFoldDB" id="A0A1B9GZL7"/>
<feature type="compositionally biased region" description="Low complexity" evidence="4">
    <location>
        <begin position="580"/>
        <end position="592"/>
    </location>
</feature>
<dbReference type="CDD" id="cd09397">
    <property type="entry name" value="LIM1_UF1"/>
    <property type="match status" value="1"/>
</dbReference>
<dbReference type="FunFam" id="2.10.110.10:FF:000105">
    <property type="entry name" value="Similar to LIM domain-containing protein"/>
    <property type="match status" value="1"/>
</dbReference>
<keyword evidence="1 3" id="KW-0479">Metal-binding</keyword>
<keyword evidence="7" id="KW-1185">Reference proteome</keyword>
<dbReference type="PANTHER" id="PTHR24216">
    <property type="entry name" value="PAXILLIN-RELATED"/>
    <property type="match status" value="1"/>
</dbReference>
<reference evidence="7" key="2">
    <citation type="submission" date="2013-12" db="EMBL/GenBank/DDBJ databases">
        <title>Evolution of pathogenesis and genome organization in the Tremellales.</title>
        <authorList>
            <person name="Cuomo C."/>
            <person name="Litvintseva A."/>
            <person name="Heitman J."/>
            <person name="Chen Y."/>
            <person name="Sun S."/>
            <person name="Springer D."/>
            <person name="Dromer F."/>
            <person name="Young S."/>
            <person name="Zeng Q."/>
            <person name="Chapman S."/>
            <person name="Gujja S."/>
            <person name="Saif S."/>
            <person name="Birren B."/>
        </authorList>
    </citation>
    <scope>NUCLEOTIDE SEQUENCE [LARGE SCALE GENOMIC DNA]</scope>
    <source>
        <strain evidence="7">BCC8398</strain>
    </source>
</reference>
<organism evidence="6 7">
    <name type="scientific">Kwoniella heveanensis BCC8398</name>
    <dbReference type="NCBI Taxonomy" id="1296120"/>
    <lineage>
        <taxon>Eukaryota</taxon>
        <taxon>Fungi</taxon>
        <taxon>Dikarya</taxon>
        <taxon>Basidiomycota</taxon>
        <taxon>Agaricomycotina</taxon>
        <taxon>Tremellomycetes</taxon>
        <taxon>Tremellales</taxon>
        <taxon>Cryptococcaceae</taxon>
        <taxon>Kwoniella</taxon>
    </lineage>
</organism>
<evidence type="ECO:0000256" key="3">
    <source>
        <dbReference type="PROSITE-ProRule" id="PRU00125"/>
    </source>
</evidence>
<dbReference type="GO" id="GO:0046872">
    <property type="term" value="F:metal ion binding"/>
    <property type="evidence" value="ECO:0007669"/>
    <property type="project" value="UniProtKB-KW"/>
</dbReference>
<gene>
    <name evidence="6" type="ORF">I316_01712</name>
</gene>
<dbReference type="Gene3D" id="2.10.110.10">
    <property type="entry name" value="Cysteine Rich Protein"/>
    <property type="match status" value="2"/>
</dbReference>
<feature type="compositionally biased region" description="Low complexity" evidence="4">
    <location>
        <begin position="430"/>
        <end position="451"/>
    </location>
</feature>
<feature type="compositionally biased region" description="Polar residues" evidence="4">
    <location>
        <begin position="309"/>
        <end position="323"/>
    </location>
</feature>
<reference evidence="6 7" key="1">
    <citation type="submission" date="2013-07" db="EMBL/GenBank/DDBJ databases">
        <title>The Genome Sequence of Cryptococcus heveanensis BCC8398.</title>
        <authorList>
            <consortium name="The Broad Institute Genome Sequencing Platform"/>
            <person name="Cuomo C."/>
            <person name="Litvintseva A."/>
            <person name="Chen Y."/>
            <person name="Heitman J."/>
            <person name="Sun S."/>
            <person name="Springer D."/>
            <person name="Dromer F."/>
            <person name="Young S.K."/>
            <person name="Zeng Q."/>
            <person name="Gargeya S."/>
            <person name="Fitzgerald M."/>
            <person name="Abouelleil A."/>
            <person name="Alvarado L."/>
            <person name="Berlin A.M."/>
            <person name="Chapman S.B."/>
            <person name="Dewar J."/>
            <person name="Goldberg J."/>
            <person name="Griggs A."/>
            <person name="Gujja S."/>
            <person name="Hansen M."/>
            <person name="Howarth C."/>
            <person name="Imamovic A."/>
            <person name="Larimer J."/>
            <person name="McCowan C."/>
            <person name="Murphy C."/>
            <person name="Pearson M."/>
            <person name="Priest M."/>
            <person name="Roberts A."/>
            <person name="Saif S."/>
            <person name="Shea T."/>
            <person name="Sykes S."/>
            <person name="Wortman J."/>
            <person name="Nusbaum C."/>
            <person name="Birren B."/>
        </authorList>
    </citation>
    <scope>NUCLEOTIDE SEQUENCE [LARGE SCALE GENOMIC DNA]</scope>
    <source>
        <strain evidence="6 7">BCC8398</strain>
    </source>
</reference>
<evidence type="ECO:0000313" key="6">
    <source>
        <dbReference type="EMBL" id="OCF36463.1"/>
    </source>
</evidence>
<dbReference type="GO" id="GO:0030695">
    <property type="term" value="F:GTPase regulator activity"/>
    <property type="evidence" value="ECO:0007669"/>
    <property type="project" value="UniProtKB-ARBA"/>
</dbReference>
<dbReference type="CDD" id="cd08368">
    <property type="entry name" value="LIM"/>
    <property type="match status" value="1"/>
</dbReference>
<evidence type="ECO:0000256" key="4">
    <source>
        <dbReference type="SAM" id="MobiDB-lite"/>
    </source>
</evidence>
<proteinExistence type="predicted"/>
<dbReference type="Proteomes" id="UP000092666">
    <property type="component" value="Unassembled WGS sequence"/>
</dbReference>
<feature type="region of interest" description="Disordered" evidence="4">
    <location>
        <begin position="503"/>
        <end position="592"/>
    </location>
</feature>
<feature type="compositionally biased region" description="Polar residues" evidence="4">
    <location>
        <begin position="351"/>
        <end position="365"/>
    </location>
</feature>
<feature type="compositionally biased region" description="Basic residues" evidence="4">
    <location>
        <begin position="569"/>
        <end position="579"/>
    </location>
</feature>
<dbReference type="PROSITE" id="PS50023">
    <property type="entry name" value="LIM_DOMAIN_2"/>
    <property type="match status" value="1"/>
</dbReference>
<dbReference type="PROSITE" id="PS00478">
    <property type="entry name" value="LIM_DOMAIN_1"/>
    <property type="match status" value="1"/>
</dbReference>
<dbReference type="EMBL" id="KI669495">
    <property type="protein sequence ID" value="OCF36463.1"/>
    <property type="molecule type" value="Genomic_DNA"/>
</dbReference>
<feature type="compositionally biased region" description="Polar residues" evidence="4">
    <location>
        <begin position="70"/>
        <end position="86"/>
    </location>
</feature>
<feature type="domain" description="LIM zinc-binding" evidence="5">
    <location>
        <begin position="633"/>
        <end position="696"/>
    </location>
</feature>
<feature type="region of interest" description="Disordered" evidence="4">
    <location>
        <begin position="426"/>
        <end position="490"/>
    </location>
</feature>
<sequence length="796" mass="85128">MSLLAPQQALKERASVVLPTVTCSSCAASIPLSSLGEHVCVSGSSTARGMPDRHAPRPSQISIPQSRSSTPMQRSASANGPSSTNIRPPFAGPSSAYPSPTELHVPRRPSAANLSPHDPSPNGQSAYIVPVKTPSPTNPFFPHPDQQQTGSMMNGLGLGAGQGESSPMIDTTSGGESGMAGVGRRAFAAAAWGVRAGVALASSAKNQVESHVHTTSSQLTAWPQPQPQPQSQPSSQTTPREPPLLPKVPLSGRQRSGPSPAFNSRPELHHSSSMPMDPSSSSHSPPRRSASAMSQRSAPSSPPRRKESVSSTGSRGQNESISQILRARNPTAPAKSNTQGFFDKVKELHSRSNTASPTLGASMTRSGSGGSSSDRFVASPQPTTFELDDEYDDQHSALPWATPALGESPVINRAAPERKLEATHHRYPTAGSEASSSSSSSRSGRWGANSGPESEEVVTPSQSLEILSDRANGPIRRDDATFKGYGNGMAMEGRDLLDKIGEEDEDDEGERVVFGTPTARNIKGDGYESRIPHSRSNSTITSNRPYLPTTAPHSSPNRSRRPSVEGGRSHSHTYTHGHNHSGSTSSSSDLGSGSARRKKICVKCGDSVGGSKRFVERDGVVLCERDWKKLYLPSCRRCNLPIEKSAVSSSDGQLKGKWHRACFTCTRCDRPFEGDDFYVHGGKPWCQYHYHEENGTLCASGSCHQPIEGPCILTPGPNPQRFHPGHLRCDHRGGVSSAQNCKESMDEYYDVGGKRYCERHVGEATRGVDGTGRSMTMRAEKRRTRLVDLPVGGLGF</sequence>
<dbReference type="PANTHER" id="PTHR24216:SF8">
    <property type="entry name" value="PAXILLIN, ISOFORM F"/>
    <property type="match status" value="1"/>
</dbReference>
<feature type="compositionally biased region" description="Polar residues" evidence="4">
    <location>
        <begin position="209"/>
        <end position="221"/>
    </location>
</feature>
<evidence type="ECO:0000256" key="1">
    <source>
        <dbReference type="ARBA" id="ARBA00022723"/>
    </source>
</evidence>
<evidence type="ECO:0000256" key="2">
    <source>
        <dbReference type="ARBA" id="ARBA00022833"/>
    </source>
</evidence>
<name>A0A1B9GZL7_9TREE</name>
<dbReference type="InterPro" id="IPR001781">
    <property type="entry name" value="Znf_LIM"/>
</dbReference>
<feature type="compositionally biased region" description="Polar residues" evidence="4">
    <location>
        <begin position="534"/>
        <end position="544"/>
    </location>
</feature>
<keyword evidence="2 3" id="KW-0862">Zinc</keyword>
<dbReference type="SMART" id="SM00132">
    <property type="entry name" value="LIM"/>
    <property type="match status" value="2"/>
</dbReference>
<protein>
    <recommendedName>
        <fullName evidence="5">LIM zinc-binding domain-containing protein</fullName>
    </recommendedName>
</protein>
<feature type="compositionally biased region" description="Low complexity" evidence="4">
    <location>
        <begin position="57"/>
        <end position="69"/>
    </location>
</feature>
<dbReference type="SUPFAM" id="SSF57716">
    <property type="entry name" value="Glucocorticoid receptor-like (DNA-binding domain)"/>
    <property type="match status" value="2"/>
</dbReference>
<feature type="region of interest" description="Disordered" evidence="4">
    <location>
        <begin position="46"/>
        <end position="149"/>
    </location>
</feature>
<evidence type="ECO:0000259" key="5">
    <source>
        <dbReference type="PROSITE" id="PS50023"/>
    </source>
</evidence>
<evidence type="ECO:0000313" key="7">
    <source>
        <dbReference type="Proteomes" id="UP000092666"/>
    </source>
</evidence>
<dbReference type="OrthoDB" id="1112565at2759"/>
<keyword evidence="3" id="KW-0440">LIM domain</keyword>